<dbReference type="KEGG" id="pab:PAB0703"/>
<dbReference type="AlphaFoldDB" id="Q9UZT9"/>
<dbReference type="SUPFAM" id="SSF56281">
    <property type="entry name" value="Metallo-hydrolase/oxidoreductase"/>
    <property type="match status" value="1"/>
</dbReference>
<reference evidence="2 4" key="4">
    <citation type="journal article" date="2003" name="Mol. Microbiol.">
        <title>An integrated analysis of the genome of the hyperthermophilic archaeon Pyrococcus abyssi.</title>
        <authorList>
            <person name="Cohen G."/>
            <person name="Barbe V."/>
            <person name="Flament D."/>
            <person name="Galperin M."/>
            <person name="Heilig R."/>
            <person name="Ripp R."/>
            <person name="Lecompte O."/>
            <person name="Prieur D."/>
            <person name="Poch O."/>
            <person name="Quellerou J."/>
            <person name="Thierry J.C."/>
            <person name="Van der Oost J."/>
            <person name="Weissenbach J."/>
            <person name="Zivanovic Y."/>
            <person name="Forterre P."/>
        </authorList>
    </citation>
    <scope>NUCLEOTIDE SEQUENCE [LARGE SCALE GENOMIC DNA]</scope>
    <source>
        <strain evidence="4">GE5 / Orsay</strain>
        <strain evidence="2">Orsay</strain>
    </source>
</reference>
<organism evidence="2 4">
    <name type="scientific">Pyrococcus abyssi (strain GE5 / Orsay)</name>
    <dbReference type="NCBI Taxonomy" id="272844"/>
    <lineage>
        <taxon>Archaea</taxon>
        <taxon>Methanobacteriati</taxon>
        <taxon>Methanobacteriota</taxon>
        <taxon>Thermococci</taxon>
        <taxon>Thermococcales</taxon>
        <taxon>Thermococcaceae</taxon>
        <taxon>Pyrococcus</taxon>
    </lineage>
</organism>
<dbReference type="STRING" id="272844.PAB0703"/>
<dbReference type="GO" id="GO:0016787">
    <property type="term" value="F:hydrolase activity"/>
    <property type="evidence" value="ECO:0007669"/>
    <property type="project" value="UniProtKB-KW"/>
</dbReference>
<dbReference type="PANTHER" id="PTHR42951">
    <property type="entry name" value="METALLO-BETA-LACTAMASE DOMAIN-CONTAINING"/>
    <property type="match status" value="1"/>
</dbReference>
<reference evidence="2" key="3">
    <citation type="journal article" date="2001" name="Genome Res.">
        <title>Genome evolution at the genus level: comparison of three complete genomes of hyperthermophilic archaea.</title>
        <authorList>
            <person name="Lecompte O."/>
            <person name="Ripp R."/>
            <person name="Puzos-Barbe V."/>
            <person name="Duprat S."/>
            <person name="Heilig R."/>
            <person name="Dietrich J."/>
            <person name="Thierry J.C."/>
            <person name="Poch O."/>
        </authorList>
    </citation>
    <scope>NUCLEOTIDE SEQUENCE</scope>
    <source>
        <strain evidence="2">Orsay</strain>
    </source>
</reference>
<protein>
    <submittedName>
        <fullName evidence="2">Hydroxyacylglutathione hydrolase related (Glyoxalase II)</fullName>
    </submittedName>
</protein>
<evidence type="ECO:0000313" key="5">
    <source>
        <dbReference type="Proteomes" id="UP000009139"/>
    </source>
</evidence>
<evidence type="ECO:0000259" key="1">
    <source>
        <dbReference type="SMART" id="SM00849"/>
    </source>
</evidence>
<dbReference type="SMART" id="SM00849">
    <property type="entry name" value="Lactamase_B"/>
    <property type="match status" value="1"/>
</dbReference>
<dbReference type="EMBL" id="AJ248286">
    <property type="protein sequence ID" value="CAB49967.1"/>
    <property type="molecule type" value="Genomic_DNA"/>
</dbReference>
<dbReference type="HOGENOM" id="CLU_030571_5_1_2"/>
<dbReference type="EMBL" id="HE613800">
    <property type="protein sequence ID" value="CCE70467.1"/>
    <property type="molecule type" value="Genomic_DNA"/>
</dbReference>
<accession>Q9UZT9</accession>
<dbReference type="OrthoDB" id="197151at2157"/>
<dbReference type="PANTHER" id="PTHR42951:SF4">
    <property type="entry name" value="ACYL-COENZYME A THIOESTERASE MBLAC2"/>
    <property type="match status" value="1"/>
</dbReference>
<dbReference type="InterPro" id="IPR036866">
    <property type="entry name" value="RibonucZ/Hydroxyglut_hydro"/>
</dbReference>
<dbReference type="Proteomes" id="UP000000810">
    <property type="component" value="Chromosome"/>
</dbReference>
<dbReference type="CDD" id="cd06262">
    <property type="entry name" value="metallo-hydrolase-like_MBL-fold"/>
    <property type="match status" value="1"/>
</dbReference>
<dbReference type="RefSeq" id="WP_010868175.1">
    <property type="nucleotide sequence ID" value="NC_000868.1"/>
</dbReference>
<evidence type="ECO:0000313" key="4">
    <source>
        <dbReference type="Proteomes" id="UP000000810"/>
    </source>
</evidence>
<reference evidence="2" key="2">
    <citation type="journal article" date="2000" name="J. Mol. Biol.">
        <title>Archaeal homologs of eukaryotic methylation guide small nucleolar RNAs: lessons from the Pyrococcus genomes.</title>
        <authorList>
            <person name="Gaspin C."/>
            <person name="Cavaille J."/>
            <person name="Erauso G."/>
        </authorList>
    </citation>
    <scope>NUCLEOTIDE SEQUENCE</scope>
    <source>
        <strain evidence="2">Orsay</strain>
    </source>
</reference>
<dbReference type="PATRIC" id="fig|272844.11.peg.1112"/>
<dbReference type="Gene3D" id="3.60.15.10">
    <property type="entry name" value="Ribonuclease Z/Hydroxyacylglutathione hydrolase-like"/>
    <property type="match status" value="1"/>
</dbReference>
<evidence type="ECO:0000313" key="2">
    <source>
        <dbReference type="EMBL" id="CAB49967.1"/>
    </source>
</evidence>
<keyword evidence="4" id="KW-1185">Reference proteome</keyword>
<dbReference type="Proteomes" id="UP000009139">
    <property type="component" value="Chromosome"/>
</dbReference>
<dbReference type="Pfam" id="PF00753">
    <property type="entry name" value="Lactamase_B"/>
    <property type="match status" value="1"/>
</dbReference>
<evidence type="ECO:0000313" key="3">
    <source>
        <dbReference type="EMBL" id="CCE70467.1"/>
    </source>
</evidence>
<reference evidence="2" key="1">
    <citation type="submission" date="1999-07" db="EMBL/GenBank/DDBJ databases">
        <authorList>
            <person name="Genoscope"/>
        </authorList>
    </citation>
    <scope>NUCLEOTIDE SEQUENCE</scope>
    <source>
        <strain evidence="2">Orsay</strain>
    </source>
</reference>
<dbReference type="PIR" id="B75083">
    <property type="entry name" value="B75083"/>
</dbReference>
<sequence length="222" mass="25470">MIPIIIKPNILMLEGVNLDSNVYFLKSKDELLIVDTGTGVYWNKYLDTARNEGWLENVSKVIIFNTHEHFDHVGGNLVFKEKLKVVEFASHKLTAKALEEGDDYIILSYYYGRRYDPHEVELKLEDGDEIKVGKVKLRLIHTPGHTRGSSCLYYEEERIMFTGDTVFLGTYGRTDLPTGNEDKIVESLELLKSFDVRLGLPGHGRVIKGWKANLERILRVLK</sequence>
<dbReference type="eggNOG" id="arCOG00504">
    <property type="taxonomic scope" value="Archaea"/>
</dbReference>
<feature type="domain" description="Metallo-beta-lactamase" evidence="1">
    <location>
        <begin position="19"/>
        <end position="203"/>
    </location>
</feature>
<proteinExistence type="predicted"/>
<gene>
    <name evidence="2" type="ordered locus">PAB0703</name>
</gene>
<reference evidence="3 5" key="5">
    <citation type="journal article" date="2012" name="Curr. Microbiol.">
        <title>Re-annotation of two hyperthermophilic archaea Pyrococcus abyssi GE5 and Pyrococcus furiosus DSM 3638.</title>
        <authorList>
            <person name="Gao J."/>
            <person name="Wang J."/>
        </authorList>
    </citation>
    <scope>GENOME REANNOTATION</scope>
    <source>
        <strain evidence="3">GE5</strain>
        <strain evidence="5">GE5 / Orsay</strain>
    </source>
</reference>
<dbReference type="InterPro" id="IPR001279">
    <property type="entry name" value="Metallo-B-lactamas"/>
</dbReference>
<dbReference type="InterPro" id="IPR050855">
    <property type="entry name" value="NDM-1-like"/>
</dbReference>
<name>Q9UZT9_PYRAB</name>
<keyword evidence="2" id="KW-0378">Hydrolase</keyword>